<dbReference type="FunFam" id="3.30.710.10:FF:000124">
    <property type="entry name" value="Protein CBG09126"/>
    <property type="match status" value="1"/>
</dbReference>
<evidence type="ECO:0000256" key="2">
    <source>
        <dbReference type="ARBA" id="ARBA00022786"/>
    </source>
</evidence>
<evidence type="ECO:0000313" key="8">
    <source>
        <dbReference type="Proteomes" id="UP000230233"/>
    </source>
</evidence>
<proteinExistence type="inferred from homology"/>
<evidence type="ECO:0000256" key="4">
    <source>
        <dbReference type="SAM" id="MobiDB-lite"/>
    </source>
</evidence>
<protein>
    <recommendedName>
        <fullName evidence="3">Skp1-related protein</fullName>
    </recommendedName>
</protein>
<dbReference type="InterPro" id="IPR016073">
    <property type="entry name" value="Skp1_comp_POZ"/>
</dbReference>
<dbReference type="EMBL" id="PDUG01000003">
    <property type="protein sequence ID" value="PIC41258.1"/>
    <property type="molecule type" value="Genomic_DNA"/>
</dbReference>
<feature type="region of interest" description="Disordered" evidence="4">
    <location>
        <begin position="166"/>
        <end position="194"/>
    </location>
</feature>
<comment type="caution">
    <text evidence="7">The sequence shown here is derived from an EMBL/GenBank/DDBJ whole genome shotgun (WGS) entry which is preliminary data.</text>
</comment>
<comment type="function">
    <text evidence="3">Probable essential component of SCF (SKP1-CUL1-F-box protein) E3 ubiquitin-protein ligase complexes, which mediate the ubiquitination and subsequent proteasomal degradation of target proteins. Regulates cell proliferation during embryonic and larval development.</text>
</comment>
<dbReference type="Pfam" id="PF03931">
    <property type="entry name" value="Skp1_POZ"/>
    <property type="match status" value="1"/>
</dbReference>
<dbReference type="SUPFAM" id="SSF81382">
    <property type="entry name" value="Skp1 dimerisation domain-like"/>
    <property type="match status" value="1"/>
</dbReference>
<evidence type="ECO:0000256" key="3">
    <source>
        <dbReference type="PIRNR" id="PIRNR028729"/>
    </source>
</evidence>
<dbReference type="PANTHER" id="PTHR11165">
    <property type="entry name" value="SKP1"/>
    <property type="match status" value="1"/>
</dbReference>
<dbReference type="STRING" id="1611254.A0A2G5UP14"/>
<dbReference type="Gene3D" id="3.30.710.10">
    <property type="entry name" value="Potassium Channel Kv1.1, Chain A"/>
    <property type="match status" value="1"/>
</dbReference>
<name>A0A2G5UP14_9PELO</name>
<feature type="domain" description="SKP1 component dimerisation" evidence="5">
    <location>
        <begin position="134"/>
        <end position="178"/>
    </location>
</feature>
<evidence type="ECO:0000256" key="1">
    <source>
        <dbReference type="ARBA" id="ARBA00009993"/>
    </source>
</evidence>
<feature type="compositionally biased region" description="Basic and acidic residues" evidence="4">
    <location>
        <begin position="170"/>
        <end position="184"/>
    </location>
</feature>
<evidence type="ECO:0000259" key="5">
    <source>
        <dbReference type="Pfam" id="PF01466"/>
    </source>
</evidence>
<dbReference type="Proteomes" id="UP000230233">
    <property type="component" value="Chromosome III"/>
</dbReference>
<comment type="similarity">
    <text evidence="1 3">Belongs to the SKP1 family.</text>
</comment>
<dbReference type="GO" id="GO:0016567">
    <property type="term" value="P:protein ubiquitination"/>
    <property type="evidence" value="ECO:0007669"/>
    <property type="project" value="UniProtKB-UniPathway"/>
</dbReference>
<dbReference type="InterPro" id="IPR001232">
    <property type="entry name" value="SKP1-like"/>
</dbReference>
<dbReference type="PIRSF" id="PIRSF028729">
    <property type="entry name" value="E3_ubiquit_lig_SCF_Skp"/>
    <property type="match status" value="1"/>
</dbReference>
<reference evidence="8" key="1">
    <citation type="submission" date="2017-10" db="EMBL/GenBank/DDBJ databases">
        <title>Rapid genome shrinkage in a self-fertile nematode reveals novel sperm competition proteins.</title>
        <authorList>
            <person name="Yin D."/>
            <person name="Schwarz E.M."/>
            <person name="Thomas C.G."/>
            <person name="Felde R.L."/>
            <person name="Korf I.F."/>
            <person name="Cutter A.D."/>
            <person name="Schartner C.M."/>
            <person name="Ralston E.J."/>
            <person name="Meyer B.J."/>
            <person name="Haag E.S."/>
        </authorList>
    </citation>
    <scope>NUCLEOTIDE SEQUENCE [LARGE SCALE GENOMIC DNA]</scope>
    <source>
        <strain evidence="8">JU1422</strain>
    </source>
</reference>
<dbReference type="CDD" id="cd18322">
    <property type="entry name" value="BTB_POZ_SKP1"/>
    <property type="match status" value="1"/>
</dbReference>
<sequence>MSSTEQGTSSAAPAAPEAPESFYYVHGNDKVVHKVSASALQHSALIHGMISNLGYTEEQAKANPFPFENIAGDILQMVVKWCEQHKGKPTPAENKSTPKETNIPEWDKNFLEEVDEKEGQLFDLVIAVNYLEIKELLTYCCKQIALMAKGKTPEEMREIFMIPTDEEDEAAAKEAEERAKKEAAGETTAASDAK</sequence>
<dbReference type="InterPro" id="IPR016072">
    <property type="entry name" value="Skp1_comp_dimer"/>
</dbReference>
<dbReference type="InterPro" id="IPR016897">
    <property type="entry name" value="SKP1"/>
</dbReference>
<dbReference type="SMART" id="SM00512">
    <property type="entry name" value="Skp1"/>
    <property type="match status" value="1"/>
</dbReference>
<keyword evidence="2 3" id="KW-0833">Ubl conjugation pathway</keyword>
<dbReference type="SUPFAM" id="SSF54695">
    <property type="entry name" value="POZ domain"/>
    <property type="match status" value="1"/>
</dbReference>
<feature type="compositionally biased region" description="Low complexity" evidence="4">
    <location>
        <begin position="185"/>
        <end position="194"/>
    </location>
</feature>
<comment type="pathway">
    <text evidence="3">Protein modification; protein ubiquitination.</text>
</comment>
<dbReference type="InterPro" id="IPR036296">
    <property type="entry name" value="SKP1-like_dim_sf"/>
</dbReference>
<keyword evidence="8" id="KW-1185">Reference proteome</keyword>
<dbReference type="UniPathway" id="UPA00143"/>
<evidence type="ECO:0000313" key="7">
    <source>
        <dbReference type="EMBL" id="PIC41258.1"/>
    </source>
</evidence>
<dbReference type="AlphaFoldDB" id="A0A2G5UP14"/>
<gene>
    <name evidence="7" type="primary">Cnig_chr_III.g8741</name>
    <name evidence="7" type="ORF">B9Z55_008741</name>
</gene>
<feature type="domain" description="SKP1 component POZ" evidence="6">
    <location>
        <begin position="28"/>
        <end position="86"/>
    </location>
</feature>
<dbReference type="OrthoDB" id="2342932at2759"/>
<accession>A0A2G5UP14</accession>
<organism evidence="7 8">
    <name type="scientific">Caenorhabditis nigoni</name>
    <dbReference type="NCBI Taxonomy" id="1611254"/>
    <lineage>
        <taxon>Eukaryota</taxon>
        <taxon>Metazoa</taxon>
        <taxon>Ecdysozoa</taxon>
        <taxon>Nematoda</taxon>
        <taxon>Chromadorea</taxon>
        <taxon>Rhabditida</taxon>
        <taxon>Rhabditina</taxon>
        <taxon>Rhabditomorpha</taxon>
        <taxon>Rhabditoidea</taxon>
        <taxon>Rhabditidae</taxon>
        <taxon>Peloderinae</taxon>
        <taxon>Caenorhabditis</taxon>
    </lineage>
</organism>
<dbReference type="GO" id="GO:0006511">
    <property type="term" value="P:ubiquitin-dependent protein catabolic process"/>
    <property type="evidence" value="ECO:0007669"/>
    <property type="project" value="InterPro"/>
</dbReference>
<evidence type="ECO:0000259" key="6">
    <source>
        <dbReference type="Pfam" id="PF03931"/>
    </source>
</evidence>
<dbReference type="InterPro" id="IPR011333">
    <property type="entry name" value="SKP1/BTB/POZ_sf"/>
</dbReference>
<dbReference type="Pfam" id="PF01466">
    <property type="entry name" value="Skp1"/>
    <property type="match status" value="1"/>
</dbReference>